<dbReference type="AlphaFoldDB" id="A0A6S7HE02"/>
<gene>
    <name evidence="1" type="ORF">PACLA_8A076058</name>
</gene>
<accession>A0A6S7HE02</accession>
<dbReference type="Proteomes" id="UP001152795">
    <property type="component" value="Unassembled WGS sequence"/>
</dbReference>
<feature type="non-terminal residue" evidence="1">
    <location>
        <position position="71"/>
    </location>
</feature>
<protein>
    <submittedName>
        <fullName evidence="1">Uncharacterized protein</fullName>
    </submittedName>
</protein>
<evidence type="ECO:0000313" key="1">
    <source>
        <dbReference type="EMBL" id="CAB3993867.1"/>
    </source>
</evidence>
<reference evidence="1" key="1">
    <citation type="submission" date="2020-04" db="EMBL/GenBank/DDBJ databases">
        <authorList>
            <person name="Alioto T."/>
            <person name="Alioto T."/>
            <person name="Gomez Garrido J."/>
        </authorList>
    </citation>
    <scope>NUCLEOTIDE SEQUENCE</scope>
    <source>
        <strain evidence="1">A484AB</strain>
    </source>
</reference>
<dbReference type="EMBL" id="CACRXK020002342">
    <property type="protein sequence ID" value="CAB3993867.1"/>
    <property type="molecule type" value="Genomic_DNA"/>
</dbReference>
<comment type="caution">
    <text evidence="1">The sequence shown here is derived from an EMBL/GenBank/DDBJ whole genome shotgun (WGS) entry which is preliminary data.</text>
</comment>
<organism evidence="1 2">
    <name type="scientific">Paramuricea clavata</name>
    <name type="common">Red gorgonian</name>
    <name type="synonym">Violescent sea-whip</name>
    <dbReference type="NCBI Taxonomy" id="317549"/>
    <lineage>
        <taxon>Eukaryota</taxon>
        <taxon>Metazoa</taxon>
        <taxon>Cnidaria</taxon>
        <taxon>Anthozoa</taxon>
        <taxon>Octocorallia</taxon>
        <taxon>Malacalcyonacea</taxon>
        <taxon>Plexauridae</taxon>
        <taxon>Paramuricea</taxon>
    </lineage>
</organism>
<proteinExistence type="predicted"/>
<name>A0A6S7HE02_PARCT</name>
<keyword evidence="2" id="KW-1185">Reference proteome</keyword>
<evidence type="ECO:0000313" key="2">
    <source>
        <dbReference type="Proteomes" id="UP001152795"/>
    </source>
</evidence>
<sequence length="71" mass="8082">MAAALYVNFSTFIALFLDLVITWTCGTLCESLNSRSWRIRLGLVCHTIVCHCLRLRVDGSFTLRSVFELLN</sequence>